<reference evidence="3" key="1">
    <citation type="journal article" date="2019" name="Int. J. Syst. Evol. Microbiol.">
        <title>The Global Catalogue of Microorganisms (GCM) 10K type strain sequencing project: providing services to taxonomists for standard genome sequencing and annotation.</title>
        <authorList>
            <consortium name="The Broad Institute Genomics Platform"/>
            <consortium name="The Broad Institute Genome Sequencing Center for Infectious Disease"/>
            <person name="Wu L."/>
            <person name="Ma J."/>
        </authorList>
    </citation>
    <scope>NUCLEOTIDE SEQUENCE [LARGE SCALE GENOMIC DNA]</scope>
    <source>
        <strain evidence="3">JCM 18081</strain>
    </source>
</reference>
<sequence>MSGRHRNDIHVHCMRDSQQAGLILFKHVSDPVSGPFREPAVRYRAPAPGCGRRDRSAEQAALRGWRPIRSTPPHDRCTTGGTGVDPISASLLVAAASGAGGEMGRQLWDALRGLVRRGPADETPTTPDPAPGEAELVSLSQAPHSAERARALSEALSRRAAQDAVFGARLTEWGQQAQVLHAAAGDTRNTVSGGTQHGPLLQGRDFSGITFQAPDQGQGLSDRP</sequence>
<evidence type="ECO:0000313" key="2">
    <source>
        <dbReference type="EMBL" id="GAA4796602.1"/>
    </source>
</evidence>
<feature type="region of interest" description="Disordered" evidence="1">
    <location>
        <begin position="185"/>
        <end position="224"/>
    </location>
</feature>
<comment type="caution">
    <text evidence="2">The sequence shown here is derived from an EMBL/GenBank/DDBJ whole genome shotgun (WGS) entry which is preliminary data.</text>
</comment>
<organism evidence="2 3">
    <name type="scientific">Streptomyces ziwulingensis</name>
    <dbReference type="NCBI Taxonomy" id="1045501"/>
    <lineage>
        <taxon>Bacteria</taxon>
        <taxon>Bacillati</taxon>
        <taxon>Actinomycetota</taxon>
        <taxon>Actinomycetes</taxon>
        <taxon>Kitasatosporales</taxon>
        <taxon>Streptomycetaceae</taxon>
        <taxon>Streptomyces</taxon>
    </lineage>
</organism>
<accession>A0ABP9BKJ7</accession>
<feature type="compositionally biased region" description="Polar residues" evidence="1">
    <location>
        <begin position="209"/>
        <end position="224"/>
    </location>
</feature>
<gene>
    <name evidence="2" type="ORF">GCM10023220_24400</name>
</gene>
<evidence type="ECO:0000256" key="1">
    <source>
        <dbReference type="SAM" id="MobiDB-lite"/>
    </source>
</evidence>
<dbReference type="Proteomes" id="UP001501265">
    <property type="component" value="Unassembled WGS sequence"/>
</dbReference>
<name>A0ABP9BKJ7_9ACTN</name>
<keyword evidence="3" id="KW-1185">Reference proteome</keyword>
<evidence type="ECO:0000313" key="3">
    <source>
        <dbReference type="Proteomes" id="UP001501265"/>
    </source>
</evidence>
<dbReference type="EMBL" id="BAABIG010000022">
    <property type="protein sequence ID" value="GAA4796602.1"/>
    <property type="molecule type" value="Genomic_DNA"/>
</dbReference>
<proteinExistence type="predicted"/>
<protein>
    <submittedName>
        <fullName evidence="2">Uncharacterized protein</fullName>
    </submittedName>
</protein>